<evidence type="ECO:0000313" key="3">
    <source>
        <dbReference type="Proteomes" id="UP001059209"/>
    </source>
</evidence>
<protein>
    <submittedName>
        <fullName evidence="2">DinB family protein</fullName>
    </submittedName>
</protein>
<dbReference type="SUPFAM" id="SSF109854">
    <property type="entry name" value="DinB/YfiT-like putative metalloenzymes"/>
    <property type="match status" value="1"/>
</dbReference>
<evidence type="ECO:0000259" key="1">
    <source>
        <dbReference type="Pfam" id="PF12867"/>
    </source>
</evidence>
<organism evidence="2 3">
    <name type="scientific">Maribacter litopenaei</name>
    <dbReference type="NCBI Taxonomy" id="2976127"/>
    <lineage>
        <taxon>Bacteria</taxon>
        <taxon>Pseudomonadati</taxon>
        <taxon>Bacteroidota</taxon>
        <taxon>Flavobacteriia</taxon>
        <taxon>Flavobacteriales</taxon>
        <taxon>Flavobacteriaceae</taxon>
        <taxon>Maribacter</taxon>
    </lineage>
</organism>
<feature type="domain" description="DinB-like" evidence="1">
    <location>
        <begin position="14"/>
        <end position="143"/>
    </location>
</feature>
<sequence length="151" mass="17181">MKSKTQLFLELRIEARTRFTNQLERLKEEDLKKKLPPSVNSVGFLIRHIGDVELLFAKNVFGASGVKVIAKTVIASTDTGEWINLSELNDYVYYSFKSLKAIVERQEEMDWETLVTTKEFGTKTKAEAFGRIVSHTNHHAGQMAILIKYGS</sequence>
<accession>A0ABY5Y942</accession>
<dbReference type="Gene3D" id="1.20.120.450">
    <property type="entry name" value="dinb family like domain"/>
    <property type="match status" value="1"/>
</dbReference>
<name>A0ABY5Y942_9FLAO</name>
<dbReference type="EMBL" id="CP104205">
    <property type="protein sequence ID" value="UWX54481.1"/>
    <property type="molecule type" value="Genomic_DNA"/>
</dbReference>
<dbReference type="InterPro" id="IPR024775">
    <property type="entry name" value="DinB-like"/>
</dbReference>
<proteinExistence type="predicted"/>
<keyword evidence="3" id="KW-1185">Reference proteome</keyword>
<gene>
    <name evidence="2" type="ORF">NYZ99_16425</name>
</gene>
<dbReference type="Pfam" id="PF12867">
    <property type="entry name" value="DinB_2"/>
    <property type="match status" value="1"/>
</dbReference>
<dbReference type="InterPro" id="IPR034660">
    <property type="entry name" value="DinB/YfiT-like"/>
</dbReference>
<reference evidence="2" key="1">
    <citation type="submission" date="2022-09" db="EMBL/GenBank/DDBJ databases">
        <title>Maribacter litopenaei sp. nov., isolated from the intestinal tract of the Pacific White Shrimp, Litopenaeus vannamei.</title>
        <authorList>
            <person name="Kim S.Y."/>
            <person name="Hwang C.Y."/>
        </authorList>
    </citation>
    <scope>NUCLEOTIDE SEQUENCE</scope>
    <source>
        <strain evidence="2">HL-LV01</strain>
    </source>
</reference>
<dbReference type="RefSeq" id="WP_260572340.1">
    <property type="nucleotide sequence ID" value="NZ_CP104205.1"/>
</dbReference>
<dbReference type="Proteomes" id="UP001059209">
    <property type="component" value="Chromosome"/>
</dbReference>
<evidence type="ECO:0000313" key="2">
    <source>
        <dbReference type="EMBL" id="UWX54481.1"/>
    </source>
</evidence>